<dbReference type="HOGENOM" id="CLU_854351_0_0_11"/>
<dbReference type="Proteomes" id="UP000007962">
    <property type="component" value="Chromosome"/>
</dbReference>
<evidence type="ECO:0008006" key="4">
    <source>
        <dbReference type="Google" id="ProtNLM"/>
    </source>
</evidence>
<evidence type="ECO:0000313" key="2">
    <source>
        <dbReference type="EMBL" id="ACQ81217.1"/>
    </source>
</evidence>
<gene>
    <name evidence="2" type="ordered locus">Bcav_2972</name>
</gene>
<evidence type="ECO:0000313" key="3">
    <source>
        <dbReference type="Proteomes" id="UP000007962"/>
    </source>
</evidence>
<dbReference type="AlphaFoldDB" id="C5BZN7"/>
<dbReference type="KEGG" id="bcv:Bcav_2972"/>
<dbReference type="EMBL" id="CP001618">
    <property type="protein sequence ID" value="ACQ81217.1"/>
    <property type="molecule type" value="Genomic_DNA"/>
</dbReference>
<dbReference type="eggNOG" id="ENOG502ZB3M">
    <property type="taxonomic scope" value="Bacteria"/>
</dbReference>
<name>C5BZN7_BEUC1</name>
<protein>
    <recommendedName>
        <fullName evidence="4">Aldose 1-epimerase</fullName>
    </recommendedName>
</protein>
<evidence type="ECO:0000256" key="1">
    <source>
        <dbReference type="SAM" id="MobiDB-lite"/>
    </source>
</evidence>
<proteinExistence type="predicted"/>
<sequence length="325" mass="35076">MTLDDAPTPSPAAPEIDGPWVRPSAAEPAEPRWGHADGLQIGLHPLRGPRGLLRVYAPYLGHARDRVVNFVAVEPIPAGETRRGYSELEPSELDGVAGKRFWSCDDADQAASGEPLRPDAPARGVVETRDGVARLSVYVGVEPFANGSRVHLRLTFRADAPHEVTIATYAAPSSAPLDSCIVTATMGNYARLRRLELADRVVTPAELWPDLEGAGFAPHARFPLGELRRDANGDVVVDATPDEADPSSATYAAAVAEHWKYTGALARQTWRADDPDPGLQAYVNGRRAYWASTAPIPGGTAYENVELVEPFRQGREFTFAVEPLA</sequence>
<feature type="region of interest" description="Disordered" evidence="1">
    <location>
        <begin position="1"/>
        <end position="33"/>
    </location>
</feature>
<accession>C5BZN7</accession>
<reference evidence="2 3" key="1">
    <citation type="journal article" date="2009" name="Stand. Genomic Sci.">
        <title>Complete genome sequence of Beutenbergia cavernae type strain (HKI 0122).</title>
        <authorList>
            <person name="Land M."/>
            <person name="Pukall R."/>
            <person name="Abt B."/>
            <person name="Goker M."/>
            <person name="Rohde M."/>
            <person name="Glavina Del Rio T."/>
            <person name="Tice H."/>
            <person name="Copeland A."/>
            <person name="Cheng J.F."/>
            <person name="Lucas S."/>
            <person name="Chen F."/>
            <person name="Nolan M."/>
            <person name="Bruce D."/>
            <person name="Goodwin L."/>
            <person name="Pitluck S."/>
            <person name="Ivanova N."/>
            <person name="Mavromatis K."/>
            <person name="Ovchinnikova G."/>
            <person name="Pati A."/>
            <person name="Chen A."/>
            <person name="Palaniappan K."/>
            <person name="Hauser L."/>
            <person name="Chang Y.J."/>
            <person name="Jefferies C.C."/>
            <person name="Saunders E."/>
            <person name="Brettin T."/>
            <person name="Detter J.C."/>
            <person name="Han C."/>
            <person name="Chain P."/>
            <person name="Bristow J."/>
            <person name="Eisen J.A."/>
            <person name="Markowitz V."/>
            <person name="Hugenholtz P."/>
            <person name="Kyrpides N.C."/>
            <person name="Klenk H.P."/>
            <person name="Lapidus A."/>
        </authorList>
    </citation>
    <scope>NUCLEOTIDE SEQUENCE [LARGE SCALE GENOMIC DNA]</scope>
    <source>
        <strain evidence="3">ATCC BAA-8 / DSM 12333 / NBRC 16432</strain>
    </source>
</reference>
<organism evidence="2 3">
    <name type="scientific">Beutenbergia cavernae (strain ATCC BAA-8 / DSM 12333 / CCUG 43141 / JCM 11478 / NBRC 16432 / NCIMB 13614 / HKI 0122)</name>
    <dbReference type="NCBI Taxonomy" id="471853"/>
    <lineage>
        <taxon>Bacteria</taxon>
        <taxon>Bacillati</taxon>
        <taxon>Actinomycetota</taxon>
        <taxon>Actinomycetes</taxon>
        <taxon>Micrococcales</taxon>
        <taxon>Beutenbergiaceae</taxon>
        <taxon>Beutenbergia</taxon>
    </lineage>
</organism>
<keyword evidence="3" id="KW-1185">Reference proteome</keyword>
<dbReference type="RefSeq" id="WP_015883457.1">
    <property type="nucleotide sequence ID" value="NC_012669.1"/>
</dbReference>